<feature type="transmembrane region" description="Helical" evidence="1">
    <location>
        <begin position="7"/>
        <end position="25"/>
    </location>
</feature>
<proteinExistence type="predicted"/>
<dbReference type="RefSeq" id="WP_379820687.1">
    <property type="nucleotide sequence ID" value="NZ_JBHUMD010000017.1"/>
</dbReference>
<sequence>MKITERILLLFAVIGIILSLIPIPGGNMLTILALGLLSVLYFYFGFAFFNGIRARDMFKKSSYAGIKGIRIPGAIFTGMLSSVAVIGILFKVMMWPGASVMLLVGIVPFFVLTLITIVKYFGNKDEYYKRIFLRTIVFGSASVLLYLLPSYTIMDIKYRCCPDYINAVKEADKNPDDVTLQEKVIEERKKMNGDAIE</sequence>
<keyword evidence="1" id="KW-1133">Transmembrane helix</keyword>
<keyword evidence="1" id="KW-0812">Transmembrane</keyword>
<dbReference type="InterPro" id="IPR055087">
    <property type="entry name" value="GldL-like_N"/>
</dbReference>
<feature type="transmembrane region" description="Helical" evidence="1">
    <location>
        <begin position="31"/>
        <end position="52"/>
    </location>
</feature>
<keyword evidence="4" id="KW-1185">Reference proteome</keyword>
<evidence type="ECO:0000313" key="4">
    <source>
        <dbReference type="Proteomes" id="UP001597480"/>
    </source>
</evidence>
<evidence type="ECO:0000313" key="3">
    <source>
        <dbReference type="EMBL" id="MFD2602203.1"/>
    </source>
</evidence>
<evidence type="ECO:0000259" key="2">
    <source>
        <dbReference type="Pfam" id="PF22827"/>
    </source>
</evidence>
<keyword evidence="1" id="KW-0472">Membrane</keyword>
<reference evidence="4" key="1">
    <citation type="journal article" date="2019" name="Int. J. Syst. Evol. Microbiol.">
        <title>The Global Catalogue of Microorganisms (GCM) 10K type strain sequencing project: providing services to taxonomists for standard genome sequencing and annotation.</title>
        <authorList>
            <consortium name="The Broad Institute Genomics Platform"/>
            <consortium name="The Broad Institute Genome Sequencing Center for Infectious Disease"/>
            <person name="Wu L."/>
            <person name="Ma J."/>
        </authorList>
    </citation>
    <scope>NUCLEOTIDE SEQUENCE [LARGE SCALE GENOMIC DNA]</scope>
    <source>
        <strain evidence="4">KCTC 42107</strain>
    </source>
</reference>
<organism evidence="3 4">
    <name type="scientific">Flavobacterium suzhouense</name>
    <dbReference type="NCBI Taxonomy" id="1529638"/>
    <lineage>
        <taxon>Bacteria</taxon>
        <taxon>Pseudomonadati</taxon>
        <taxon>Bacteroidota</taxon>
        <taxon>Flavobacteriia</taxon>
        <taxon>Flavobacteriales</taxon>
        <taxon>Flavobacteriaceae</taxon>
        <taxon>Flavobacterium</taxon>
    </lineage>
</organism>
<evidence type="ECO:0000256" key="1">
    <source>
        <dbReference type="SAM" id="Phobius"/>
    </source>
</evidence>
<feature type="domain" description="Gliding motility protein GldL-like N-terminal" evidence="2">
    <location>
        <begin position="77"/>
        <end position="107"/>
    </location>
</feature>
<feature type="transmembrane region" description="Helical" evidence="1">
    <location>
        <begin position="131"/>
        <end position="151"/>
    </location>
</feature>
<accession>A0ABW5NUD0</accession>
<dbReference type="EMBL" id="JBHUMD010000017">
    <property type="protein sequence ID" value="MFD2602203.1"/>
    <property type="molecule type" value="Genomic_DNA"/>
</dbReference>
<dbReference type="Pfam" id="PF22827">
    <property type="entry name" value="GldL_N"/>
    <property type="match status" value="1"/>
</dbReference>
<feature type="transmembrane region" description="Helical" evidence="1">
    <location>
        <begin position="100"/>
        <end position="122"/>
    </location>
</feature>
<protein>
    <recommendedName>
        <fullName evidence="2">Gliding motility protein GldL-like N-terminal domain-containing protein</fullName>
    </recommendedName>
</protein>
<dbReference type="Proteomes" id="UP001597480">
    <property type="component" value="Unassembled WGS sequence"/>
</dbReference>
<feature type="transmembrane region" description="Helical" evidence="1">
    <location>
        <begin position="73"/>
        <end position="94"/>
    </location>
</feature>
<name>A0ABW5NUD0_9FLAO</name>
<gene>
    <name evidence="3" type="ORF">ACFSR3_09065</name>
</gene>
<comment type="caution">
    <text evidence="3">The sequence shown here is derived from an EMBL/GenBank/DDBJ whole genome shotgun (WGS) entry which is preliminary data.</text>
</comment>